<organism evidence="12 13">
    <name type="scientific">Amanita thiersii Skay4041</name>
    <dbReference type="NCBI Taxonomy" id="703135"/>
    <lineage>
        <taxon>Eukaryota</taxon>
        <taxon>Fungi</taxon>
        <taxon>Dikarya</taxon>
        <taxon>Basidiomycota</taxon>
        <taxon>Agaricomycotina</taxon>
        <taxon>Agaricomycetes</taxon>
        <taxon>Agaricomycetidae</taxon>
        <taxon>Agaricales</taxon>
        <taxon>Pluteineae</taxon>
        <taxon>Amanitaceae</taxon>
        <taxon>Amanita</taxon>
    </lineage>
</organism>
<dbReference type="GO" id="GO:0005524">
    <property type="term" value="F:ATP binding"/>
    <property type="evidence" value="ECO:0007669"/>
    <property type="project" value="UniProtKB-UniRule"/>
</dbReference>
<dbReference type="Pfam" id="PF00069">
    <property type="entry name" value="Pkinase"/>
    <property type="match status" value="2"/>
</dbReference>
<dbReference type="SUPFAM" id="SSF56112">
    <property type="entry name" value="Protein kinase-like (PK-like)"/>
    <property type="match status" value="1"/>
</dbReference>
<evidence type="ECO:0000256" key="1">
    <source>
        <dbReference type="ARBA" id="ARBA00012513"/>
    </source>
</evidence>
<name>A0A2A9NJQ2_9AGAR</name>
<gene>
    <name evidence="12" type="ORF">AMATHDRAFT_150926</name>
</gene>
<dbReference type="PANTHER" id="PTHR11042">
    <property type="entry name" value="EUKARYOTIC TRANSLATION INITIATION FACTOR 2-ALPHA KINASE EIF2-ALPHA KINASE -RELATED"/>
    <property type="match status" value="1"/>
</dbReference>
<keyword evidence="5" id="KW-0418">Kinase</keyword>
<keyword evidence="6 10" id="KW-0067">ATP-binding</keyword>
<dbReference type="InterPro" id="IPR011009">
    <property type="entry name" value="Kinase-like_dom_sf"/>
</dbReference>
<keyword evidence="2" id="KW-0723">Serine/threonine-protein kinase</keyword>
<keyword evidence="3" id="KW-0808">Transferase</keyword>
<dbReference type="GO" id="GO:0004674">
    <property type="term" value="F:protein serine/threonine kinase activity"/>
    <property type="evidence" value="ECO:0007669"/>
    <property type="project" value="UniProtKB-KW"/>
</dbReference>
<dbReference type="Gene3D" id="3.30.200.20">
    <property type="entry name" value="Phosphorylase Kinase, domain 1"/>
    <property type="match status" value="1"/>
</dbReference>
<evidence type="ECO:0000256" key="10">
    <source>
        <dbReference type="PROSITE-ProRule" id="PRU10141"/>
    </source>
</evidence>
<dbReference type="OrthoDB" id="1405469at2759"/>
<evidence type="ECO:0000313" key="13">
    <source>
        <dbReference type="Proteomes" id="UP000242287"/>
    </source>
</evidence>
<dbReference type="PROSITE" id="PS50011">
    <property type="entry name" value="PROTEIN_KINASE_DOM"/>
    <property type="match status" value="1"/>
</dbReference>
<dbReference type="GO" id="GO:0005737">
    <property type="term" value="C:cytoplasm"/>
    <property type="evidence" value="ECO:0007669"/>
    <property type="project" value="TreeGrafter"/>
</dbReference>
<feature type="domain" description="Protein kinase" evidence="11">
    <location>
        <begin position="149"/>
        <end position="558"/>
    </location>
</feature>
<dbReference type="EC" id="2.7.11.1" evidence="1"/>
<proteinExistence type="inferred from homology"/>
<comment type="catalytic activity">
    <reaction evidence="8">
        <text>L-threonyl-[protein] + ATP = O-phospho-L-threonyl-[protein] + ADP + H(+)</text>
        <dbReference type="Rhea" id="RHEA:46608"/>
        <dbReference type="Rhea" id="RHEA-COMP:11060"/>
        <dbReference type="Rhea" id="RHEA-COMP:11605"/>
        <dbReference type="ChEBI" id="CHEBI:15378"/>
        <dbReference type="ChEBI" id="CHEBI:30013"/>
        <dbReference type="ChEBI" id="CHEBI:30616"/>
        <dbReference type="ChEBI" id="CHEBI:61977"/>
        <dbReference type="ChEBI" id="CHEBI:456216"/>
        <dbReference type="EC" id="2.7.11.1"/>
    </reaction>
</comment>
<accession>A0A2A9NJQ2</accession>
<evidence type="ECO:0000256" key="6">
    <source>
        <dbReference type="ARBA" id="ARBA00022840"/>
    </source>
</evidence>
<dbReference type="PROSITE" id="PS00107">
    <property type="entry name" value="PROTEIN_KINASE_ATP"/>
    <property type="match status" value="1"/>
</dbReference>
<dbReference type="PROSITE" id="PS00108">
    <property type="entry name" value="PROTEIN_KINASE_ST"/>
    <property type="match status" value="1"/>
</dbReference>
<evidence type="ECO:0000256" key="9">
    <source>
        <dbReference type="ARBA" id="ARBA00048679"/>
    </source>
</evidence>
<keyword evidence="4 10" id="KW-0547">Nucleotide-binding</keyword>
<evidence type="ECO:0000256" key="7">
    <source>
        <dbReference type="ARBA" id="ARBA00037982"/>
    </source>
</evidence>
<comment type="similarity">
    <text evidence="7">Belongs to the protein kinase superfamily. Ser/Thr protein kinase family. GCN2 subfamily.</text>
</comment>
<keyword evidence="13" id="KW-1185">Reference proteome</keyword>
<dbReference type="AlphaFoldDB" id="A0A2A9NJQ2"/>
<sequence length="564" mass="63007">MSSVDDGLAASPEEELGALIPSDPDWQPILHVSNQVVLYNPTSHALSVNRSTQLHPPIRHSCPYCKQALPTHFESLREEAESDVESFGTDPIYHTRAANYFHLLELSNETTSRPPSPPLCGHGEMHNRGNGRSAFPAEAMADGYFKAFFQEEYKLGMGANGSVFLCQHVLDGNPLGHFAVKKIAVGESHAYLLQILREVRLLEQMRHPNIITYHHAWLENCQFSAFGPKVPTLHVLMQWAEGGSLDDFIDVRLGRPTKHIHVNPLARFSTRDTRHLSSASTTPTSGNFPSIGNISEDGHLPDIHSRSARIRAFRAFQKASPDERERMRREMDETNGIKGPTWKAVHLLSADEVKSLFSDVVEGLAFLHKKSILHLDLKAGNVLLTWDEGKLIPRAMLSDFGTSRDMMNTSRIRSGNTGTLEYSSPETLPSLETGLLRQVDSKADMWSLGMILHKLLFFKLPYRYASEGDADGKPLSVQGEDEKLDRLEKEVQNYPGFKTKSTMAAKFEVRRLPRTYLILLESLLNIAPLSRPSVERVLTAMREGKVKASAAVLNLPYLVCVCIV</sequence>
<evidence type="ECO:0000256" key="3">
    <source>
        <dbReference type="ARBA" id="ARBA00022679"/>
    </source>
</evidence>
<dbReference type="InterPro" id="IPR000719">
    <property type="entry name" value="Prot_kinase_dom"/>
</dbReference>
<dbReference type="InterPro" id="IPR017441">
    <property type="entry name" value="Protein_kinase_ATP_BS"/>
</dbReference>
<evidence type="ECO:0000256" key="4">
    <source>
        <dbReference type="ARBA" id="ARBA00022741"/>
    </source>
</evidence>
<dbReference type="CDD" id="cd00180">
    <property type="entry name" value="PKc"/>
    <property type="match status" value="1"/>
</dbReference>
<dbReference type="PANTHER" id="PTHR11042:SF138">
    <property type="entry name" value="SERINE_THREONINE-PROTEIN KINASE IKS1-RELATED"/>
    <property type="match status" value="1"/>
</dbReference>
<dbReference type="FunFam" id="3.30.200.20:FF:000306">
    <property type="entry name" value="IKS protein kinase"/>
    <property type="match status" value="1"/>
</dbReference>
<evidence type="ECO:0000313" key="12">
    <source>
        <dbReference type="EMBL" id="PFH47932.1"/>
    </source>
</evidence>
<evidence type="ECO:0000256" key="8">
    <source>
        <dbReference type="ARBA" id="ARBA00047899"/>
    </source>
</evidence>
<dbReference type="SMART" id="SM00220">
    <property type="entry name" value="S_TKc"/>
    <property type="match status" value="1"/>
</dbReference>
<dbReference type="InterPro" id="IPR008271">
    <property type="entry name" value="Ser/Thr_kinase_AS"/>
</dbReference>
<dbReference type="Gene3D" id="1.10.510.10">
    <property type="entry name" value="Transferase(Phosphotransferase) domain 1"/>
    <property type="match status" value="1"/>
</dbReference>
<dbReference type="GO" id="GO:0005634">
    <property type="term" value="C:nucleus"/>
    <property type="evidence" value="ECO:0007669"/>
    <property type="project" value="TreeGrafter"/>
</dbReference>
<dbReference type="Proteomes" id="UP000242287">
    <property type="component" value="Unassembled WGS sequence"/>
</dbReference>
<evidence type="ECO:0000256" key="2">
    <source>
        <dbReference type="ARBA" id="ARBA00022527"/>
    </source>
</evidence>
<evidence type="ECO:0000256" key="5">
    <source>
        <dbReference type="ARBA" id="ARBA00022777"/>
    </source>
</evidence>
<reference evidence="12 13" key="1">
    <citation type="submission" date="2014-02" db="EMBL/GenBank/DDBJ databases">
        <title>Transposable element dynamics among asymbiotic and ectomycorrhizal Amanita fungi.</title>
        <authorList>
            <consortium name="DOE Joint Genome Institute"/>
            <person name="Hess J."/>
            <person name="Skrede I."/>
            <person name="Wolfe B."/>
            <person name="LaButti K."/>
            <person name="Ohm R.A."/>
            <person name="Grigoriev I.V."/>
            <person name="Pringle A."/>
        </authorList>
    </citation>
    <scope>NUCLEOTIDE SEQUENCE [LARGE SCALE GENOMIC DNA]</scope>
    <source>
        <strain evidence="12 13">SKay4041</strain>
    </source>
</reference>
<protein>
    <recommendedName>
        <fullName evidence="1">non-specific serine/threonine protein kinase</fullName>
        <ecNumber evidence="1">2.7.11.1</ecNumber>
    </recommendedName>
</protein>
<evidence type="ECO:0000259" key="11">
    <source>
        <dbReference type="PROSITE" id="PS50011"/>
    </source>
</evidence>
<dbReference type="InterPro" id="IPR050339">
    <property type="entry name" value="CC_SR_Kinase"/>
</dbReference>
<feature type="binding site" evidence="10">
    <location>
        <position position="182"/>
    </location>
    <ligand>
        <name>ATP</name>
        <dbReference type="ChEBI" id="CHEBI:30616"/>
    </ligand>
</feature>
<comment type="catalytic activity">
    <reaction evidence="9">
        <text>L-seryl-[protein] + ATP = O-phospho-L-seryl-[protein] + ADP + H(+)</text>
        <dbReference type="Rhea" id="RHEA:17989"/>
        <dbReference type="Rhea" id="RHEA-COMP:9863"/>
        <dbReference type="Rhea" id="RHEA-COMP:11604"/>
        <dbReference type="ChEBI" id="CHEBI:15378"/>
        <dbReference type="ChEBI" id="CHEBI:29999"/>
        <dbReference type="ChEBI" id="CHEBI:30616"/>
        <dbReference type="ChEBI" id="CHEBI:83421"/>
        <dbReference type="ChEBI" id="CHEBI:456216"/>
        <dbReference type="EC" id="2.7.11.1"/>
    </reaction>
</comment>
<dbReference type="STRING" id="703135.A0A2A9NJQ2"/>
<dbReference type="EMBL" id="KZ302084">
    <property type="protein sequence ID" value="PFH47932.1"/>
    <property type="molecule type" value="Genomic_DNA"/>
</dbReference>